<name>A0A5D0ML40_9BACT</name>
<gene>
    <name evidence="1" type="ORF">FXF47_01545</name>
</gene>
<comment type="caution">
    <text evidence="1">The sequence shown here is derived from an EMBL/GenBank/DDBJ whole genome shotgun (WGS) entry which is preliminary data.</text>
</comment>
<organism evidence="1 2">
    <name type="scientific">Candidatus Mcinerneyibacterium aminivorans</name>
    <dbReference type="NCBI Taxonomy" id="2703815"/>
    <lineage>
        <taxon>Bacteria</taxon>
        <taxon>Candidatus Macinerneyibacteriota</taxon>
        <taxon>Candidatus Mcinerneyibacteria</taxon>
        <taxon>Candidatus Mcinerneyibacteriales</taxon>
        <taxon>Candidatus Mcinerneyibacteriaceae</taxon>
        <taxon>Candidatus Mcinerneyibacterium</taxon>
    </lineage>
</organism>
<dbReference type="AlphaFoldDB" id="A0A5D0ML40"/>
<reference evidence="1" key="1">
    <citation type="submission" date="2019-08" db="EMBL/GenBank/DDBJ databases">
        <title>Genomic characterization of a novel candidate phylum (ARYD3) from a high temperature, high salinity tertiary oil reservoir in north central Oklahoma, USA.</title>
        <authorList>
            <person name="Youssef N.H."/>
            <person name="Yadav A."/>
            <person name="Elshahed M.S."/>
        </authorList>
    </citation>
    <scope>NUCLEOTIDE SEQUENCE [LARGE SCALE GENOMIC DNA]</scope>
    <source>
        <strain evidence="1">ARYD3</strain>
    </source>
</reference>
<sequence length="172" mass="20302">MKIDLRKAKSERLFIKEDLELDIPEVTDPVSVDLKVYESNQIFVLRGKMDVTYSLNCSRCLTRFEREETLDLFLVFKYENTRNKNVKEKEIDEDEINVIFIEQSVIDITEYIINEIMLNIPIKVLCKEDCKGLCPICGTDLNEGSCDCKKEKVDERMKQLEDIKKRMFDKKE</sequence>
<accession>A0A5D0ML40</accession>
<dbReference type="InterPro" id="IPR003772">
    <property type="entry name" value="YceD"/>
</dbReference>
<dbReference type="EMBL" id="VSIX01000016">
    <property type="protein sequence ID" value="TYB31948.1"/>
    <property type="molecule type" value="Genomic_DNA"/>
</dbReference>
<dbReference type="Pfam" id="PF02620">
    <property type="entry name" value="YceD"/>
    <property type="match status" value="1"/>
</dbReference>
<evidence type="ECO:0000313" key="1">
    <source>
        <dbReference type="EMBL" id="TYB31948.1"/>
    </source>
</evidence>
<dbReference type="PANTHER" id="PTHR34374">
    <property type="entry name" value="LARGE RIBOSOMAL RNA SUBUNIT ACCUMULATION PROTEIN YCED HOMOLOG 1, CHLOROPLASTIC"/>
    <property type="match status" value="1"/>
</dbReference>
<protein>
    <submittedName>
        <fullName evidence="1">DUF177 domain-containing protein</fullName>
    </submittedName>
</protein>
<dbReference type="Proteomes" id="UP000324143">
    <property type="component" value="Unassembled WGS sequence"/>
</dbReference>
<keyword evidence="2" id="KW-1185">Reference proteome</keyword>
<dbReference type="PANTHER" id="PTHR34374:SF1">
    <property type="entry name" value="LARGE RIBOSOMAL RNA SUBUNIT ACCUMULATION PROTEIN YCED HOMOLOG 1, CHLOROPLASTIC"/>
    <property type="match status" value="1"/>
</dbReference>
<evidence type="ECO:0000313" key="2">
    <source>
        <dbReference type="Proteomes" id="UP000324143"/>
    </source>
</evidence>
<proteinExistence type="predicted"/>